<keyword evidence="3 5" id="KW-0067">ATP-binding</keyword>
<dbReference type="SUPFAM" id="SSF50331">
    <property type="entry name" value="MOP-like"/>
    <property type="match status" value="1"/>
</dbReference>
<dbReference type="InterPro" id="IPR017871">
    <property type="entry name" value="ABC_transporter-like_CS"/>
</dbReference>
<evidence type="ECO:0000259" key="4">
    <source>
        <dbReference type="PROSITE" id="PS50893"/>
    </source>
</evidence>
<dbReference type="GO" id="GO:0016887">
    <property type="term" value="F:ATP hydrolysis activity"/>
    <property type="evidence" value="ECO:0007669"/>
    <property type="project" value="InterPro"/>
</dbReference>
<proteinExistence type="predicted"/>
<protein>
    <submittedName>
        <fullName evidence="5">Spermidine/putrescine transport system ATP-binding protein</fullName>
    </submittedName>
</protein>
<dbReference type="STRING" id="336292.SAMN05660710_01399"/>
<dbReference type="GO" id="GO:0005524">
    <property type="term" value="F:ATP binding"/>
    <property type="evidence" value="ECO:0007669"/>
    <property type="project" value="UniProtKB-KW"/>
</dbReference>
<evidence type="ECO:0000256" key="1">
    <source>
        <dbReference type="ARBA" id="ARBA00022448"/>
    </source>
</evidence>
<dbReference type="FunFam" id="3.40.50.300:FF:000425">
    <property type="entry name" value="Probable ABC transporter, ATP-binding subunit"/>
    <property type="match status" value="1"/>
</dbReference>
<dbReference type="PANTHER" id="PTHR42781">
    <property type="entry name" value="SPERMIDINE/PUTRESCINE IMPORT ATP-BINDING PROTEIN POTA"/>
    <property type="match status" value="1"/>
</dbReference>
<dbReference type="InterPro" id="IPR013611">
    <property type="entry name" value="Transp-assoc_OB_typ2"/>
</dbReference>
<feature type="domain" description="ABC transporter" evidence="4">
    <location>
        <begin position="5"/>
        <end position="235"/>
    </location>
</feature>
<organism evidence="5 6">
    <name type="scientific">Paracoccus tibetensis</name>
    <dbReference type="NCBI Taxonomy" id="336292"/>
    <lineage>
        <taxon>Bacteria</taxon>
        <taxon>Pseudomonadati</taxon>
        <taxon>Pseudomonadota</taxon>
        <taxon>Alphaproteobacteria</taxon>
        <taxon>Rhodobacterales</taxon>
        <taxon>Paracoccaceae</taxon>
        <taxon>Paracoccus</taxon>
    </lineage>
</organism>
<keyword evidence="6" id="KW-1185">Reference proteome</keyword>
<dbReference type="GO" id="GO:0043190">
    <property type="term" value="C:ATP-binding cassette (ABC) transporter complex"/>
    <property type="evidence" value="ECO:0007669"/>
    <property type="project" value="InterPro"/>
</dbReference>
<keyword evidence="2" id="KW-0547">Nucleotide-binding</keyword>
<dbReference type="AlphaFoldDB" id="A0A1G5FG82"/>
<dbReference type="InterPro" id="IPR003593">
    <property type="entry name" value="AAA+_ATPase"/>
</dbReference>
<evidence type="ECO:0000256" key="2">
    <source>
        <dbReference type="ARBA" id="ARBA00022741"/>
    </source>
</evidence>
<gene>
    <name evidence="5" type="ORF">SAMN05660710_01399</name>
</gene>
<dbReference type="Gene3D" id="2.40.50.100">
    <property type="match status" value="1"/>
</dbReference>
<dbReference type="EMBL" id="FMVT01000004">
    <property type="protein sequence ID" value="SCY38124.1"/>
    <property type="molecule type" value="Genomic_DNA"/>
</dbReference>
<evidence type="ECO:0000256" key="3">
    <source>
        <dbReference type="ARBA" id="ARBA00022840"/>
    </source>
</evidence>
<dbReference type="Proteomes" id="UP000199502">
    <property type="component" value="Unassembled WGS sequence"/>
</dbReference>
<dbReference type="PROSITE" id="PS00211">
    <property type="entry name" value="ABC_TRANSPORTER_1"/>
    <property type="match status" value="1"/>
</dbReference>
<dbReference type="OrthoDB" id="9802264at2"/>
<dbReference type="PANTHER" id="PTHR42781:SF4">
    <property type="entry name" value="SPERMIDINE_PUTRESCINE IMPORT ATP-BINDING PROTEIN POTA"/>
    <property type="match status" value="1"/>
</dbReference>
<sequence>MSHSVELAGIGMTFGTTRAVSDVTFKVREGEFFSILGPSGCGKTTILRMIAGFIEPTEGRVLIGGRDMKGLGPNQRPTAMIFQSLALFPLMTVWENIAFGLEARGVGKAERRAKAEELLRLIALEGYGNRMPGELSGGQRQRVAIARALAVEPGVLLLDEPLSALDLKLRQHMRAELRALQKRTGVTFIYITHDQSEALAMSDRVAVMSAGLLQQVATPRELYDNPATPFVARFVGETNALAGRITEVAGGQARIETALGALTGRAGQGAAAGQAGTIYIRPEALMPGGATNSLTAKVERVDFEGAFALVHGAFADGAALAASVPSTRLGDAPAPGAEARFGFQPEHAVVLGDG</sequence>
<dbReference type="Pfam" id="PF08402">
    <property type="entry name" value="TOBE_2"/>
    <property type="match status" value="1"/>
</dbReference>
<evidence type="ECO:0000313" key="5">
    <source>
        <dbReference type="EMBL" id="SCY38124.1"/>
    </source>
</evidence>
<dbReference type="PROSITE" id="PS50893">
    <property type="entry name" value="ABC_TRANSPORTER_2"/>
    <property type="match status" value="1"/>
</dbReference>
<dbReference type="InterPro" id="IPR003439">
    <property type="entry name" value="ABC_transporter-like_ATP-bd"/>
</dbReference>
<accession>A0A1G5FG82</accession>
<dbReference type="Gene3D" id="3.40.50.300">
    <property type="entry name" value="P-loop containing nucleotide triphosphate hydrolases"/>
    <property type="match status" value="1"/>
</dbReference>
<dbReference type="InterPro" id="IPR008995">
    <property type="entry name" value="Mo/tungstate-bd_C_term_dom"/>
</dbReference>
<dbReference type="Pfam" id="PF00005">
    <property type="entry name" value="ABC_tran"/>
    <property type="match status" value="1"/>
</dbReference>
<name>A0A1G5FG82_9RHOB</name>
<reference evidence="5 6" key="1">
    <citation type="submission" date="2016-10" db="EMBL/GenBank/DDBJ databases">
        <authorList>
            <person name="de Groot N.N."/>
        </authorList>
    </citation>
    <scope>NUCLEOTIDE SEQUENCE [LARGE SCALE GENOMIC DNA]</scope>
    <source>
        <strain evidence="5 6">CGMCC 1.8925</strain>
    </source>
</reference>
<dbReference type="RefSeq" id="WP_090741695.1">
    <property type="nucleotide sequence ID" value="NZ_FMVT01000004.1"/>
</dbReference>
<dbReference type="GO" id="GO:0022857">
    <property type="term" value="F:transmembrane transporter activity"/>
    <property type="evidence" value="ECO:0007669"/>
    <property type="project" value="InterPro"/>
</dbReference>
<dbReference type="SMART" id="SM00382">
    <property type="entry name" value="AAA"/>
    <property type="match status" value="1"/>
</dbReference>
<dbReference type="InterPro" id="IPR050093">
    <property type="entry name" value="ABC_SmlMolc_Importer"/>
</dbReference>
<dbReference type="InterPro" id="IPR027417">
    <property type="entry name" value="P-loop_NTPase"/>
</dbReference>
<dbReference type="SUPFAM" id="SSF52540">
    <property type="entry name" value="P-loop containing nucleoside triphosphate hydrolases"/>
    <property type="match status" value="1"/>
</dbReference>
<evidence type="ECO:0000313" key="6">
    <source>
        <dbReference type="Proteomes" id="UP000199502"/>
    </source>
</evidence>
<keyword evidence="1" id="KW-0813">Transport</keyword>
<dbReference type="GO" id="GO:0015697">
    <property type="term" value="P:quaternary ammonium group transport"/>
    <property type="evidence" value="ECO:0007669"/>
    <property type="project" value="UniProtKB-ARBA"/>
</dbReference>